<evidence type="ECO:0000259" key="3">
    <source>
        <dbReference type="PROSITE" id="PS50977"/>
    </source>
</evidence>
<dbReference type="Pfam" id="PF00440">
    <property type="entry name" value="TetR_N"/>
    <property type="match status" value="1"/>
</dbReference>
<sequence length="189" mass="21641">MAKKSEKIEKILDIAIEVIKSEGDFGLTMRKVASTADMSLSNVQYYFKTKDDLLKAMADRYFKQCSDELQTQPAVNSEQELNSLLTMLLTHVYDLSDMCRLFREFWAISTRNQVMETYLLEYYKEMSLTMQDKLSPLAKNDECLSQAVSVLIPFVEGYSITAKALPRELDSMIELLQSTLLRTLKGSSE</sequence>
<keyword evidence="1 2" id="KW-0238">DNA-binding</keyword>
<dbReference type="PANTHER" id="PTHR43479">
    <property type="entry name" value="ACREF/ENVCD OPERON REPRESSOR-RELATED"/>
    <property type="match status" value="1"/>
</dbReference>
<feature type="DNA-binding region" description="H-T-H motif" evidence="2">
    <location>
        <begin position="28"/>
        <end position="47"/>
    </location>
</feature>
<reference evidence="4 5" key="1">
    <citation type="submission" date="2015-01" db="EMBL/GenBank/DDBJ databases">
        <title>Vibrio sp. C5 JCM 19232 whole genome shotgun sequence.</title>
        <authorList>
            <person name="Sawabe T."/>
            <person name="Meirelles P."/>
            <person name="Feng G."/>
            <person name="Sayaka M."/>
            <person name="Hattori M."/>
            <person name="Ohkuma M."/>
        </authorList>
    </citation>
    <scope>NUCLEOTIDE SEQUENCE [LARGE SCALE GENOMIC DNA]</scope>
    <source>
        <strain evidence="4 5">JCM19232</strain>
    </source>
</reference>
<dbReference type="AlphaFoldDB" id="A0A0B8PM24"/>
<dbReference type="PROSITE" id="PS50977">
    <property type="entry name" value="HTH_TETR_2"/>
    <property type="match status" value="1"/>
</dbReference>
<reference evidence="4 5" key="2">
    <citation type="submission" date="2015-01" db="EMBL/GenBank/DDBJ databases">
        <authorList>
            <consortium name="NBRP consortium"/>
            <person name="Sawabe T."/>
            <person name="Meirelles P."/>
            <person name="Feng G."/>
            <person name="Sayaka M."/>
            <person name="Hattori M."/>
            <person name="Ohkuma M."/>
        </authorList>
    </citation>
    <scope>NUCLEOTIDE SEQUENCE [LARGE SCALE GENOMIC DNA]</scope>
    <source>
        <strain evidence="4 5">JCM19232</strain>
    </source>
</reference>
<protein>
    <submittedName>
        <fullName evidence="4">Transcriptional regulator</fullName>
    </submittedName>
</protein>
<feature type="domain" description="HTH tetR-type" evidence="3">
    <location>
        <begin position="5"/>
        <end position="65"/>
    </location>
</feature>
<organism evidence="4 5">
    <name type="scientific">Vibrio ishigakensis</name>
    <dbReference type="NCBI Taxonomy" id="1481914"/>
    <lineage>
        <taxon>Bacteria</taxon>
        <taxon>Pseudomonadati</taxon>
        <taxon>Pseudomonadota</taxon>
        <taxon>Gammaproteobacteria</taxon>
        <taxon>Vibrionales</taxon>
        <taxon>Vibrionaceae</taxon>
        <taxon>Vibrio</taxon>
    </lineage>
</organism>
<dbReference type="Gene3D" id="1.10.357.10">
    <property type="entry name" value="Tetracycline Repressor, domain 2"/>
    <property type="match status" value="1"/>
</dbReference>
<comment type="caution">
    <text evidence="4">The sequence shown here is derived from an EMBL/GenBank/DDBJ whole genome shotgun (WGS) entry which is preliminary data.</text>
</comment>
<dbReference type="InterPro" id="IPR001647">
    <property type="entry name" value="HTH_TetR"/>
</dbReference>
<dbReference type="SUPFAM" id="SSF46689">
    <property type="entry name" value="Homeodomain-like"/>
    <property type="match status" value="1"/>
</dbReference>
<dbReference type="PANTHER" id="PTHR43479:SF11">
    <property type="entry name" value="ACREF_ENVCD OPERON REPRESSOR-RELATED"/>
    <property type="match status" value="1"/>
</dbReference>
<gene>
    <name evidence="4" type="ORF">JCM19232_3459</name>
</gene>
<evidence type="ECO:0000256" key="1">
    <source>
        <dbReference type="ARBA" id="ARBA00023125"/>
    </source>
</evidence>
<proteinExistence type="predicted"/>
<dbReference type="Proteomes" id="UP000031670">
    <property type="component" value="Unassembled WGS sequence"/>
</dbReference>
<dbReference type="InterPro" id="IPR050624">
    <property type="entry name" value="HTH-type_Tx_Regulator"/>
</dbReference>
<evidence type="ECO:0000256" key="2">
    <source>
        <dbReference type="PROSITE-ProRule" id="PRU00335"/>
    </source>
</evidence>
<dbReference type="InterPro" id="IPR009057">
    <property type="entry name" value="Homeodomain-like_sf"/>
</dbReference>
<evidence type="ECO:0000313" key="5">
    <source>
        <dbReference type="Proteomes" id="UP000031670"/>
    </source>
</evidence>
<dbReference type="GO" id="GO:0003677">
    <property type="term" value="F:DNA binding"/>
    <property type="evidence" value="ECO:0007669"/>
    <property type="project" value="UniProtKB-UniRule"/>
</dbReference>
<name>A0A0B8PM24_9VIBR</name>
<accession>A0A0B8PM24</accession>
<evidence type="ECO:0000313" key="4">
    <source>
        <dbReference type="EMBL" id="GAM64183.1"/>
    </source>
</evidence>
<dbReference type="EMBL" id="BBSA01000011">
    <property type="protein sequence ID" value="GAM64183.1"/>
    <property type="molecule type" value="Genomic_DNA"/>
</dbReference>